<dbReference type="VEuPathDB" id="FungiDB:LCOR_12224.1"/>
<dbReference type="AlphaFoldDB" id="A0A068SGP0"/>
<evidence type="ECO:0000313" key="1">
    <source>
        <dbReference type="EMBL" id="CDH61449.1"/>
    </source>
</evidence>
<accession>A0A068SGP0</accession>
<comment type="caution">
    <text evidence="1">The sequence shown here is derived from an EMBL/GenBank/DDBJ whole genome shotgun (WGS) entry which is preliminary data.</text>
</comment>
<dbReference type="EMBL" id="CBTN010000192">
    <property type="protein sequence ID" value="CDH61449.1"/>
    <property type="molecule type" value="Genomic_DNA"/>
</dbReference>
<protein>
    <submittedName>
        <fullName evidence="1">Uncharacterized protein</fullName>
    </submittedName>
</protein>
<name>A0A068SGP0_9FUNG</name>
<proteinExistence type="predicted"/>
<sequence>MSVTQNSTMKRGVFIRTKLRGGVKRTLCTSFTIVVAILRFTQCHHQPKWNWVDLENFFSTLAGGDIAKSRSGEPDRETCTQGALHPDEQLCSMKEPMFQCKV</sequence>
<reference evidence="1" key="1">
    <citation type="submission" date="2013-08" db="EMBL/GenBank/DDBJ databases">
        <title>Gene expansion shapes genome architecture in the human pathogen Lichtheimia corymbifera: an evolutionary genomics analysis in the ancient terrestrial Mucorales (Mucoromycotina).</title>
        <authorList>
            <person name="Schwartze V.U."/>
            <person name="Winter S."/>
            <person name="Shelest E."/>
            <person name="Marcet-Houben M."/>
            <person name="Horn F."/>
            <person name="Wehner S."/>
            <person name="Hoffmann K."/>
            <person name="Riege K."/>
            <person name="Sammeth M."/>
            <person name="Nowrousian M."/>
            <person name="Valiante V."/>
            <person name="Linde J."/>
            <person name="Jacobsen I.D."/>
            <person name="Marz M."/>
            <person name="Brakhage A.A."/>
            <person name="Gabaldon T."/>
            <person name="Bocker S."/>
            <person name="Voigt K."/>
        </authorList>
    </citation>
    <scope>NUCLEOTIDE SEQUENCE [LARGE SCALE GENOMIC DNA]</scope>
    <source>
        <strain evidence="1">FSU 9682</strain>
    </source>
</reference>
<organism evidence="1 2">
    <name type="scientific">Lichtheimia corymbifera JMRC:FSU:9682</name>
    <dbReference type="NCBI Taxonomy" id="1263082"/>
    <lineage>
        <taxon>Eukaryota</taxon>
        <taxon>Fungi</taxon>
        <taxon>Fungi incertae sedis</taxon>
        <taxon>Mucoromycota</taxon>
        <taxon>Mucoromycotina</taxon>
        <taxon>Mucoromycetes</taxon>
        <taxon>Mucorales</taxon>
        <taxon>Lichtheimiaceae</taxon>
        <taxon>Lichtheimia</taxon>
    </lineage>
</organism>
<keyword evidence="2" id="KW-1185">Reference proteome</keyword>
<gene>
    <name evidence="1" type="ORF">LCOR_12224.1</name>
</gene>
<dbReference type="Proteomes" id="UP000027586">
    <property type="component" value="Unassembled WGS sequence"/>
</dbReference>
<evidence type="ECO:0000313" key="2">
    <source>
        <dbReference type="Proteomes" id="UP000027586"/>
    </source>
</evidence>